<feature type="binding site" evidence="5">
    <location>
        <position position="44"/>
    </location>
    <ligand>
        <name>ATP</name>
        <dbReference type="ChEBI" id="CHEBI:30616"/>
    </ligand>
</feature>
<keyword evidence="3 9" id="KW-0418">Kinase</keyword>
<dbReference type="InterPro" id="IPR025326">
    <property type="entry name" value="DUF4232"/>
</dbReference>
<protein>
    <submittedName>
        <fullName evidence="9">Serine/threonine protein kinase</fullName>
    </submittedName>
</protein>
<evidence type="ECO:0000256" key="5">
    <source>
        <dbReference type="PROSITE-ProRule" id="PRU10141"/>
    </source>
</evidence>
<dbReference type="InterPro" id="IPR017441">
    <property type="entry name" value="Protein_kinase_ATP_BS"/>
</dbReference>
<dbReference type="PANTHER" id="PTHR43289:SF34">
    <property type="entry name" value="SERINE_THREONINE-PROTEIN KINASE YBDM-RELATED"/>
    <property type="match status" value="1"/>
</dbReference>
<dbReference type="Pfam" id="PF00069">
    <property type="entry name" value="Pkinase"/>
    <property type="match status" value="1"/>
</dbReference>
<evidence type="ECO:0000256" key="2">
    <source>
        <dbReference type="ARBA" id="ARBA00022741"/>
    </source>
</evidence>
<dbReference type="EMBL" id="SNWR01000001">
    <property type="protein sequence ID" value="TDO36597.1"/>
    <property type="molecule type" value="Genomic_DNA"/>
</dbReference>
<keyword evidence="9" id="KW-0723">Serine/threonine-protein kinase</keyword>
<dbReference type="PROSITE" id="PS00107">
    <property type="entry name" value="PROTEIN_KINASE_ATP"/>
    <property type="match status" value="1"/>
</dbReference>
<evidence type="ECO:0000313" key="9">
    <source>
        <dbReference type="EMBL" id="TDO36597.1"/>
    </source>
</evidence>
<feature type="region of interest" description="Disordered" evidence="6">
    <location>
        <begin position="338"/>
        <end position="397"/>
    </location>
</feature>
<reference evidence="9 10" key="1">
    <citation type="submission" date="2019-03" db="EMBL/GenBank/DDBJ databases">
        <title>Sequencing the genomes of 1000 actinobacteria strains.</title>
        <authorList>
            <person name="Klenk H.-P."/>
        </authorList>
    </citation>
    <scope>NUCLEOTIDE SEQUENCE [LARGE SCALE GENOMIC DNA]</scope>
    <source>
        <strain evidence="9 10">DSM 43805</strain>
    </source>
</reference>
<dbReference type="PROSITE" id="PS00108">
    <property type="entry name" value="PROTEIN_KINASE_ST"/>
    <property type="match status" value="1"/>
</dbReference>
<accession>A0A4R6JLD9</accession>
<dbReference type="Gene3D" id="3.30.200.20">
    <property type="entry name" value="Phosphorylase Kinase, domain 1"/>
    <property type="match status" value="1"/>
</dbReference>
<dbReference type="SMART" id="SM00220">
    <property type="entry name" value="S_TKc"/>
    <property type="match status" value="1"/>
</dbReference>
<proteinExistence type="predicted"/>
<evidence type="ECO:0000256" key="7">
    <source>
        <dbReference type="SAM" id="Phobius"/>
    </source>
</evidence>
<dbReference type="GO" id="GO:0004674">
    <property type="term" value="F:protein serine/threonine kinase activity"/>
    <property type="evidence" value="ECO:0007669"/>
    <property type="project" value="UniProtKB-KW"/>
</dbReference>
<dbReference type="InterPro" id="IPR008271">
    <property type="entry name" value="Ser/Thr_kinase_AS"/>
</dbReference>
<keyword evidence="7" id="KW-0472">Membrane</keyword>
<keyword evidence="10" id="KW-1185">Reference proteome</keyword>
<keyword evidence="4 5" id="KW-0067">ATP-binding</keyword>
<dbReference type="Proteomes" id="UP000294901">
    <property type="component" value="Unassembled WGS sequence"/>
</dbReference>
<comment type="caution">
    <text evidence="9">The sequence shown here is derived from an EMBL/GenBank/DDBJ whole genome shotgun (WGS) entry which is preliminary data.</text>
</comment>
<dbReference type="PANTHER" id="PTHR43289">
    <property type="entry name" value="MITOGEN-ACTIVATED PROTEIN KINASE KINASE KINASE 20-RELATED"/>
    <property type="match status" value="1"/>
</dbReference>
<dbReference type="Gene3D" id="1.10.510.10">
    <property type="entry name" value="Transferase(Phosphotransferase) domain 1"/>
    <property type="match status" value="1"/>
</dbReference>
<gene>
    <name evidence="9" type="ORF">C8E87_0175</name>
</gene>
<dbReference type="InterPro" id="IPR000719">
    <property type="entry name" value="Prot_kinase_dom"/>
</dbReference>
<evidence type="ECO:0000256" key="3">
    <source>
        <dbReference type="ARBA" id="ARBA00022777"/>
    </source>
</evidence>
<evidence type="ECO:0000256" key="1">
    <source>
        <dbReference type="ARBA" id="ARBA00022679"/>
    </source>
</evidence>
<evidence type="ECO:0000313" key="10">
    <source>
        <dbReference type="Proteomes" id="UP000294901"/>
    </source>
</evidence>
<evidence type="ECO:0000259" key="8">
    <source>
        <dbReference type="PROSITE" id="PS50011"/>
    </source>
</evidence>
<evidence type="ECO:0000256" key="6">
    <source>
        <dbReference type="SAM" id="MobiDB-lite"/>
    </source>
</evidence>
<evidence type="ECO:0000256" key="4">
    <source>
        <dbReference type="ARBA" id="ARBA00022840"/>
    </source>
</evidence>
<dbReference type="InterPro" id="IPR011009">
    <property type="entry name" value="Kinase-like_dom_sf"/>
</dbReference>
<dbReference type="CDD" id="cd14014">
    <property type="entry name" value="STKc_PknB_like"/>
    <property type="match status" value="1"/>
</dbReference>
<sequence length="550" mass="56736">MRSPLRPADPRRLGQYRLEARLGQGGMGTVYLGRGRDGRAVAIKAVKSEFAYDPEFRARFRSEVNRARQVPPFCTAEVLDADADHEIPYLVTEYVDGPSLAEVVAEQGPLTGGNLHSVAIGVATALAAIHGAGVIHRDLKPRNVLFALGHPKVIDFGIARAFEATSHHTATDQMVGTVAYMAPERFDTATDRVAGPAADVFAWGVIVTYAGTGRTPFAADSPVATAAGILTQPPDLGDLPTPLRDLVAAALAKDPARRPTAAQLIDALVAYGVPPAPTAVIRATTPSRSPAAGAATARGPRRRRWAIPVLAAASVAAVAAGILAFGLGRDLAVDGRPEAGDLVAPPPSSGAPTLADPATPTRSATPARSAAPAGPAEPTRSATANPAGAGVTAEPLPTGKARLCTNADIKVSISAQSENPTAVGTQRGLISVANRSGTPCRVDGRAFVRLYNAADEPVTVPTTTVDEPGEAVDILLEPGGGAFQGMKWQACDRDSSDCPTGNSLRGSLVRSSPGVVAELLGFPDPNRSQLTIGSLRLGTLQPSTQGVVAW</sequence>
<keyword evidence="7" id="KW-1133">Transmembrane helix</keyword>
<feature type="compositionally biased region" description="Low complexity" evidence="6">
    <location>
        <begin position="357"/>
        <end position="376"/>
    </location>
</feature>
<feature type="domain" description="Protein kinase" evidence="8">
    <location>
        <begin position="16"/>
        <end position="269"/>
    </location>
</feature>
<keyword evidence="2 5" id="KW-0547">Nucleotide-binding</keyword>
<dbReference type="Pfam" id="PF14016">
    <property type="entry name" value="DUF4232"/>
    <property type="match status" value="1"/>
</dbReference>
<dbReference type="GO" id="GO:0005524">
    <property type="term" value="F:ATP binding"/>
    <property type="evidence" value="ECO:0007669"/>
    <property type="project" value="UniProtKB-UniRule"/>
</dbReference>
<dbReference type="AlphaFoldDB" id="A0A4R6JLD9"/>
<name>A0A4R6JLD9_9ACTN</name>
<dbReference type="SUPFAM" id="SSF56112">
    <property type="entry name" value="Protein kinase-like (PK-like)"/>
    <property type="match status" value="1"/>
</dbReference>
<keyword evidence="1" id="KW-0808">Transferase</keyword>
<dbReference type="PROSITE" id="PS50011">
    <property type="entry name" value="PROTEIN_KINASE_DOM"/>
    <property type="match status" value="1"/>
</dbReference>
<feature type="transmembrane region" description="Helical" evidence="7">
    <location>
        <begin position="305"/>
        <end position="327"/>
    </location>
</feature>
<keyword evidence="7" id="KW-0812">Transmembrane</keyword>
<organism evidence="9 10">
    <name type="scientific">Paractinoplanes brasiliensis</name>
    <dbReference type="NCBI Taxonomy" id="52695"/>
    <lineage>
        <taxon>Bacteria</taxon>
        <taxon>Bacillati</taxon>
        <taxon>Actinomycetota</taxon>
        <taxon>Actinomycetes</taxon>
        <taxon>Micromonosporales</taxon>
        <taxon>Micromonosporaceae</taxon>
        <taxon>Paractinoplanes</taxon>
    </lineage>
</organism>